<reference evidence="3 4" key="1">
    <citation type="journal article" date="2019" name="Sci. Rep.">
        <title>Comparative genomics of chytrid fungi reveal insights into the obligate biotrophic and pathogenic lifestyle of Synchytrium endobioticum.</title>
        <authorList>
            <person name="van de Vossenberg B.T.L.H."/>
            <person name="Warris S."/>
            <person name="Nguyen H.D.T."/>
            <person name="van Gent-Pelzer M.P.E."/>
            <person name="Joly D.L."/>
            <person name="van de Geest H.C."/>
            <person name="Bonants P.J.M."/>
            <person name="Smith D.S."/>
            <person name="Levesque C.A."/>
            <person name="van der Lee T.A.J."/>
        </authorList>
    </citation>
    <scope>NUCLEOTIDE SEQUENCE [LARGE SCALE GENOMIC DNA]</scope>
    <source>
        <strain evidence="2 4">LEV6574</strain>
        <strain evidence="1 3">MB42</strain>
    </source>
</reference>
<dbReference type="AlphaFoldDB" id="A0A507DJB4"/>
<dbReference type="VEuPathDB" id="FungiDB:SeMB42_g02238"/>
<comment type="caution">
    <text evidence="2">The sequence shown here is derived from an EMBL/GenBank/DDBJ whole genome shotgun (WGS) entry which is preliminary data.</text>
</comment>
<keyword evidence="3" id="KW-1185">Reference proteome</keyword>
<gene>
    <name evidence="2" type="ORF">SeLEV6574_g00561</name>
    <name evidence="1" type="ORF">SeMB42_g02238</name>
</gene>
<organism evidence="2 4">
    <name type="scientific">Synchytrium endobioticum</name>
    <dbReference type="NCBI Taxonomy" id="286115"/>
    <lineage>
        <taxon>Eukaryota</taxon>
        <taxon>Fungi</taxon>
        <taxon>Fungi incertae sedis</taxon>
        <taxon>Chytridiomycota</taxon>
        <taxon>Chytridiomycota incertae sedis</taxon>
        <taxon>Chytridiomycetes</taxon>
        <taxon>Synchytriales</taxon>
        <taxon>Synchytriaceae</taxon>
        <taxon>Synchytrium</taxon>
    </lineage>
</organism>
<evidence type="ECO:0000313" key="4">
    <source>
        <dbReference type="Proteomes" id="UP000320475"/>
    </source>
</evidence>
<dbReference type="EMBL" id="QEAN01000067">
    <property type="protein sequence ID" value="TPX50444.1"/>
    <property type="molecule type" value="Genomic_DNA"/>
</dbReference>
<evidence type="ECO:0000313" key="2">
    <source>
        <dbReference type="EMBL" id="TPX50998.1"/>
    </source>
</evidence>
<protein>
    <submittedName>
        <fullName evidence="2">Uncharacterized protein</fullName>
    </submittedName>
</protein>
<accession>A0A507DJB4</accession>
<proteinExistence type="predicted"/>
<sequence>MATGSVWAVETQHKDCGIMNGVPGNPLAGHQHHHPSISTHIQPQKAYQQDMMSPIVSTPLFPHANMARNRMRLLTVLNLMRPDVAMTKLKEALLMNDEVVDVLSRTVFTENEYPGTPPPQTPSHGV</sequence>
<dbReference type="Proteomes" id="UP000320475">
    <property type="component" value="Unassembled WGS sequence"/>
</dbReference>
<dbReference type="Proteomes" id="UP000317494">
    <property type="component" value="Unassembled WGS sequence"/>
</dbReference>
<evidence type="ECO:0000313" key="3">
    <source>
        <dbReference type="Proteomes" id="UP000317494"/>
    </source>
</evidence>
<dbReference type="EMBL" id="QEAM01000010">
    <property type="protein sequence ID" value="TPX50998.1"/>
    <property type="molecule type" value="Genomic_DNA"/>
</dbReference>
<evidence type="ECO:0000313" key="1">
    <source>
        <dbReference type="EMBL" id="TPX50444.1"/>
    </source>
</evidence>
<name>A0A507DJB4_9FUNG</name>